<dbReference type="CDD" id="cd09278">
    <property type="entry name" value="RNase_HI_prokaryote_like"/>
    <property type="match status" value="1"/>
</dbReference>
<dbReference type="PANTHER" id="PTHR10642:SF26">
    <property type="entry name" value="RIBONUCLEASE H1"/>
    <property type="match status" value="1"/>
</dbReference>
<protein>
    <recommendedName>
        <fullName evidence="5 11">Ribonuclease H</fullName>
        <shortName evidence="11">RNase H</shortName>
        <ecNumber evidence="5 11">3.1.26.4</ecNumber>
    </recommendedName>
</protein>
<dbReference type="NCBIfam" id="NF001236">
    <property type="entry name" value="PRK00203.1"/>
    <property type="match status" value="1"/>
</dbReference>
<evidence type="ECO:0000256" key="10">
    <source>
        <dbReference type="ARBA" id="ARBA00022842"/>
    </source>
</evidence>
<dbReference type="HOGENOM" id="CLU_030894_6_2_11"/>
<dbReference type="GO" id="GO:0004523">
    <property type="term" value="F:RNA-DNA hybrid ribonuclease activity"/>
    <property type="evidence" value="ECO:0007669"/>
    <property type="project" value="UniProtKB-UniRule"/>
</dbReference>
<reference evidence="13 14" key="1">
    <citation type="submission" date="2014-07" db="EMBL/GenBank/DDBJ databases">
        <title>Whole Genome Sequence of the Amycolatopsis methanolica 239.</title>
        <authorList>
            <person name="Tang B."/>
        </authorList>
    </citation>
    <scope>NUCLEOTIDE SEQUENCE [LARGE SCALE GENOMIC DNA]</scope>
    <source>
        <strain evidence="13 14">239</strain>
    </source>
</reference>
<dbReference type="EMBL" id="CP009110">
    <property type="protein sequence ID" value="AIJ22729.1"/>
    <property type="molecule type" value="Genomic_DNA"/>
</dbReference>
<evidence type="ECO:0000256" key="5">
    <source>
        <dbReference type="ARBA" id="ARBA00012180"/>
    </source>
</evidence>
<comment type="cofactor">
    <cofactor evidence="11">
        <name>Mg(2+)</name>
        <dbReference type="ChEBI" id="CHEBI:18420"/>
    </cofactor>
    <text evidence="11">Binds 1 Mg(2+) ion per subunit. May bind a second metal ion at a regulatory site, or after substrate binding.</text>
</comment>
<evidence type="ECO:0000256" key="8">
    <source>
        <dbReference type="ARBA" id="ARBA00022759"/>
    </source>
</evidence>
<evidence type="ECO:0000256" key="6">
    <source>
        <dbReference type="ARBA" id="ARBA00022722"/>
    </source>
</evidence>
<dbReference type="InterPro" id="IPR036397">
    <property type="entry name" value="RNaseH_sf"/>
</dbReference>
<dbReference type="eggNOG" id="COG0328">
    <property type="taxonomic scope" value="Bacteria"/>
</dbReference>
<dbReference type="Gene3D" id="3.30.420.10">
    <property type="entry name" value="Ribonuclease H-like superfamily/Ribonuclease H"/>
    <property type="match status" value="1"/>
</dbReference>
<feature type="domain" description="RNase H type-1" evidence="12">
    <location>
        <begin position="20"/>
        <end position="162"/>
    </location>
</feature>
<keyword evidence="7 11" id="KW-0479">Metal-binding</keyword>
<feature type="binding site" evidence="11">
    <location>
        <position position="29"/>
    </location>
    <ligand>
        <name>Mg(2+)</name>
        <dbReference type="ChEBI" id="CHEBI:18420"/>
        <label>1</label>
    </ligand>
</feature>
<dbReference type="GO" id="GO:0000287">
    <property type="term" value="F:magnesium ion binding"/>
    <property type="evidence" value="ECO:0007669"/>
    <property type="project" value="UniProtKB-UniRule"/>
</dbReference>
<dbReference type="HAMAP" id="MF_00042">
    <property type="entry name" value="RNase_H"/>
    <property type="match status" value="1"/>
</dbReference>
<dbReference type="FunFam" id="3.30.420.10:FF:000089">
    <property type="entry name" value="Ribonuclease H"/>
    <property type="match status" value="1"/>
</dbReference>
<keyword evidence="10 11" id="KW-0460">Magnesium</keyword>
<evidence type="ECO:0000313" key="14">
    <source>
        <dbReference type="Proteomes" id="UP000062973"/>
    </source>
</evidence>
<gene>
    <name evidence="11 13" type="primary">rnhA</name>
    <name evidence="13" type="ORF">AMETH_2637</name>
</gene>
<feature type="binding site" evidence="11">
    <location>
        <position position="68"/>
    </location>
    <ligand>
        <name>Mg(2+)</name>
        <dbReference type="ChEBI" id="CHEBI:18420"/>
        <label>1</label>
    </ligand>
</feature>
<evidence type="ECO:0000259" key="12">
    <source>
        <dbReference type="PROSITE" id="PS50879"/>
    </source>
</evidence>
<dbReference type="Proteomes" id="UP000062973">
    <property type="component" value="Chromosome"/>
</dbReference>
<dbReference type="GO" id="GO:0043137">
    <property type="term" value="P:DNA replication, removal of RNA primer"/>
    <property type="evidence" value="ECO:0007669"/>
    <property type="project" value="TreeGrafter"/>
</dbReference>
<dbReference type="PROSITE" id="PS50879">
    <property type="entry name" value="RNASE_H_1"/>
    <property type="match status" value="1"/>
</dbReference>
<keyword evidence="9 11" id="KW-0378">Hydrolase</keyword>
<keyword evidence="14" id="KW-1185">Reference proteome</keyword>
<keyword evidence="11" id="KW-0963">Cytoplasm</keyword>
<name>A0A076MQ06_AMYME</name>
<evidence type="ECO:0000256" key="3">
    <source>
        <dbReference type="ARBA" id="ARBA00005300"/>
    </source>
</evidence>
<comment type="catalytic activity">
    <reaction evidence="1 11">
        <text>Endonucleolytic cleavage to 5'-phosphomonoester.</text>
        <dbReference type="EC" id="3.1.26.4"/>
    </reaction>
</comment>
<dbReference type="PANTHER" id="PTHR10642">
    <property type="entry name" value="RIBONUCLEASE H1"/>
    <property type="match status" value="1"/>
</dbReference>
<dbReference type="AlphaFoldDB" id="A0A076MQ06"/>
<dbReference type="PATRIC" id="fig|1068978.7.peg.2822"/>
<feature type="binding site" evidence="11">
    <location>
        <position position="29"/>
    </location>
    <ligand>
        <name>Mg(2+)</name>
        <dbReference type="ChEBI" id="CHEBI:18420"/>
        <label>2</label>
    </ligand>
</feature>
<evidence type="ECO:0000313" key="13">
    <source>
        <dbReference type="EMBL" id="AIJ22729.1"/>
    </source>
</evidence>
<evidence type="ECO:0000256" key="1">
    <source>
        <dbReference type="ARBA" id="ARBA00000077"/>
    </source>
</evidence>
<dbReference type="InterPro" id="IPR050092">
    <property type="entry name" value="RNase_H"/>
</dbReference>
<evidence type="ECO:0000256" key="4">
    <source>
        <dbReference type="ARBA" id="ARBA00011245"/>
    </source>
</evidence>
<accession>A0A076MQ06</accession>
<comment type="subunit">
    <text evidence="4 11">Monomer.</text>
</comment>
<dbReference type="EC" id="3.1.26.4" evidence="5 11"/>
<feature type="binding site" evidence="11">
    <location>
        <position position="90"/>
    </location>
    <ligand>
        <name>Mg(2+)</name>
        <dbReference type="ChEBI" id="CHEBI:18420"/>
        <label>1</label>
    </ligand>
</feature>
<dbReference type="Pfam" id="PF00075">
    <property type="entry name" value="RNase_H"/>
    <property type="match status" value="1"/>
</dbReference>
<sequence length="168" mass="18687">MWPWDERFVAAATLPRVQEDGPVVDIYTDGACSGNPGPGGWGAVLRYGRHEKELYGGEPGTTTNNRMELMAPIRALEALTRPSVVRVYTDSSYVRNGVTQWMPRWKTNGWQTASREPVKNADLWQRLDAAIGAHEVQWHWVKGHAGHPENERADKLAVRGAKEAAGRG</sequence>
<dbReference type="GO" id="GO:0003676">
    <property type="term" value="F:nucleic acid binding"/>
    <property type="evidence" value="ECO:0007669"/>
    <property type="project" value="InterPro"/>
</dbReference>
<feature type="binding site" evidence="11">
    <location>
        <position position="154"/>
    </location>
    <ligand>
        <name>Mg(2+)</name>
        <dbReference type="ChEBI" id="CHEBI:18420"/>
        <label>2</label>
    </ligand>
</feature>
<dbReference type="SUPFAM" id="SSF53098">
    <property type="entry name" value="Ribonuclease H-like"/>
    <property type="match status" value="1"/>
</dbReference>
<comment type="subcellular location">
    <subcellularLocation>
        <location evidence="11">Cytoplasm</location>
    </subcellularLocation>
</comment>
<dbReference type="InterPro" id="IPR002156">
    <property type="entry name" value="RNaseH_domain"/>
</dbReference>
<comment type="function">
    <text evidence="2 11">Endonuclease that specifically degrades the RNA of RNA-DNA hybrids.</text>
</comment>
<dbReference type="KEGG" id="amq:AMETH_2637"/>
<evidence type="ECO:0000256" key="9">
    <source>
        <dbReference type="ARBA" id="ARBA00022801"/>
    </source>
</evidence>
<keyword evidence="6 11" id="KW-0540">Nuclease</keyword>
<organism evidence="13 14">
    <name type="scientific">Amycolatopsis methanolica 239</name>
    <dbReference type="NCBI Taxonomy" id="1068978"/>
    <lineage>
        <taxon>Bacteria</taxon>
        <taxon>Bacillati</taxon>
        <taxon>Actinomycetota</taxon>
        <taxon>Actinomycetes</taxon>
        <taxon>Pseudonocardiales</taxon>
        <taxon>Pseudonocardiaceae</taxon>
        <taxon>Amycolatopsis</taxon>
        <taxon>Amycolatopsis methanolica group</taxon>
    </lineage>
</organism>
<keyword evidence="8 11" id="KW-0255">Endonuclease</keyword>
<evidence type="ECO:0000256" key="11">
    <source>
        <dbReference type="HAMAP-Rule" id="MF_00042"/>
    </source>
</evidence>
<dbReference type="InterPro" id="IPR012337">
    <property type="entry name" value="RNaseH-like_sf"/>
</dbReference>
<dbReference type="STRING" id="1068978.AMETH_2637"/>
<proteinExistence type="inferred from homology"/>
<comment type="similarity">
    <text evidence="3 11">Belongs to the RNase H family.</text>
</comment>
<dbReference type="InterPro" id="IPR022892">
    <property type="entry name" value="RNaseHI"/>
</dbReference>
<evidence type="ECO:0000256" key="7">
    <source>
        <dbReference type="ARBA" id="ARBA00022723"/>
    </source>
</evidence>
<evidence type="ECO:0000256" key="2">
    <source>
        <dbReference type="ARBA" id="ARBA00004065"/>
    </source>
</evidence>
<dbReference type="GO" id="GO:0005737">
    <property type="term" value="C:cytoplasm"/>
    <property type="evidence" value="ECO:0007669"/>
    <property type="project" value="UniProtKB-SubCell"/>
</dbReference>